<organism evidence="2">
    <name type="scientific">Grammatophora oceanica</name>
    <dbReference type="NCBI Taxonomy" id="210454"/>
    <lineage>
        <taxon>Eukaryota</taxon>
        <taxon>Sar</taxon>
        <taxon>Stramenopiles</taxon>
        <taxon>Ochrophyta</taxon>
        <taxon>Bacillariophyta</taxon>
        <taxon>Fragilariophyceae</taxon>
        <taxon>Fragilariophycidae</taxon>
        <taxon>Rhabdonematales</taxon>
        <taxon>Grammatophoraceae</taxon>
        <taxon>Grammatophora</taxon>
    </lineage>
</organism>
<proteinExistence type="predicted"/>
<evidence type="ECO:0000256" key="1">
    <source>
        <dbReference type="SAM" id="MobiDB-lite"/>
    </source>
</evidence>
<feature type="region of interest" description="Disordered" evidence="1">
    <location>
        <begin position="20"/>
        <end position="71"/>
    </location>
</feature>
<sequence>MPFFLAPLIVGGAVYYANKRKNEDSEEGSTEEKPQDEQSETEDAEMIGNKTDDSPSSPPEMSSNSTGGEAVTLLGSLNRTEAMSKINRFLFPTQIESSIQTDGSTDTFRMMDKEVKFPKISYK</sequence>
<reference evidence="2" key="1">
    <citation type="submission" date="2021-01" db="EMBL/GenBank/DDBJ databases">
        <authorList>
            <person name="Corre E."/>
            <person name="Pelletier E."/>
            <person name="Niang G."/>
            <person name="Scheremetjew M."/>
            <person name="Finn R."/>
            <person name="Kale V."/>
            <person name="Holt S."/>
            <person name="Cochrane G."/>
            <person name="Meng A."/>
            <person name="Brown T."/>
            <person name="Cohen L."/>
        </authorList>
    </citation>
    <scope>NUCLEOTIDE SEQUENCE</scope>
    <source>
        <strain evidence="2">CCMP 410</strain>
    </source>
</reference>
<gene>
    <name evidence="2" type="ORF">GOCE00092_LOCUS17757</name>
</gene>
<accession>A0A7S1VBP0</accession>
<evidence type="ECO:0000313" key="2">
    <source>
        <dbReference type="EMBL" id="CAD9292830.1"/>
    </source>
</evidence>
<name>A0A7S1VBP0_9STRA</name>
<protein>
    <submittedName>
        <fullName evidence="2">Uncharacterized protein</fullName>
    </submittedName>
</protein>
<dbReference type="EMBL" id="HBGK01034295">
    <property type="protein sequence ID" value="CAD9292830.1"/>
    <property type="molecule type" value="Transcribed_RNA"/>
</dbReference>
<dbReference type="AlphaFoldDB" id="A0A7S1VBP0"/>